<comment type="subunit">
    <text evidence="8">The Tat system comprises two distinct complexes: a TatABC complex, containing multiple copies of TatA, TatB and TatC subunits, and a separate TatA complex, containing only TatA subunits. Substrates initially bind to the TatABC complex, which probably triggers association of the separate TatA complex to form the active translocon.</text>
</comment>
<keyword evidence="3 8" id="KW-0812">Transmembrane</keyword>
<evidence type="ECO:0000256" key="1">
    <source>
        <dbReference type="ARBA" id="ARBA00004167"/>
    </source>
</evidence>
<evidence type="ECO:0000256" key="4">
    <source>
        <dbReference type="ARBA" id="ARBA00022927"/>
    </source>
</evidence>
<keyword evidence="8" id="KW-1003">Cell membrane</keyword>
<evidence type="ECO:0000256" key="7">
    <source>
        <dbReference type="ARBA" id="ARBA00023136"/>
    </source>
</evidence>
<keyword evidence="11" id="KW-1185">Reference proteome</keyword>
<dbReference type="Proteomes" id="UP001596527">
    <property type="component" value="Unassembled WGS sequence"/>
</dbReference>
<accession>A0ABW2SPE7</accession>
<comment type="similarity">
    <text evidence="8">Belongs to the TatA/E family.</text>
</comment>
<dbReference type="HAMAP" id="MF_00236">
    <property type="entry name" value="TatA_E"/>
    <property type="match status" value="1"/>
</dbReference>
<organism evidence="10 11">
    <name type="scientific">Schaalia naturae</name>
    <dbReference type="NCBI Taxonomy" id="635203"/>
    <lineage>
        <taxon>Bacteria</taxon>
        <taxon>Bacillati</taxon>
        <taxon>Actinomycetota</taxon>
        <taxon>Actinomycetes</taxon>
        <taxon>Actinomycetales</taxon>
        <taxon>Actinomycetaceae</taxon>
        <taxon>Schaalia</taxon>
    </lineage>
</organism>
<comment type="function">
    <text evidence="8">Part of the twin-arginine translocation (Tat) system that transports large folded proteins containing a characteristic twin-arginine motif in their signal peptide across membranes. TatA could form the protein-conducting channel of the Tat system.</text>
</comment>
<dbReference type="Pfam" id="PF02416">
    <property type="entry name" value="TatA_B_E"/>
    <property type="match status" value="1"/>
</dbReference>
<comment type="caution">
    <text evidence="10">The sequence shown here is derived from an EMBL/GenBank/DDBJ whole genome shotgun (WGS) entry which is preliminary data.</text>
</comment>
<dbReference type="Gene3D" id="1.20.5.3310">
    <property type="match status" value="1"/>
</dbReference>
<gene>
    <name evidence="8" type="primary">tatA</name>
    <name evidence="10" type="ORF">ACFQWG_12475</name>
</gene>
<dbReference type="InterPro" id="IPR003369">
    <property type="entry name" value="TatA/B/E"/>
</dbReference>
<evidence type="ECO:0000256" key="9">
    <source>
        <dbReference type="SAM" id="MobiDB-lite"/>
    </source>
</evidence>
<evidence type="ECO:0000313" key="10">
    <source>
        <dbReference type="EMBL" id="MFC7582010.1"/>
    </source>
</evidence>
<protein>
    <recommendedName>
        <fullName evidence="8">Sec-independent protein translocase protein TatA</fullName>
    </recommendedName>
</protein>
<reference evidence="11" key="1">
    <citation type="journal article" date="2019" name="Int. J. Syst. Evol. Microbiol.">
        <title>The Global Catalogue of Microorganisms (GCM) 10K type strain sequencing project: providing services to taxonomists for standard genome sequencing and annotation.</title>
        <authorList>
            <consortium name="The Broad Institute Genomics Platform"/>
            <consortium name="The Broad Institute Genome Sequencing Center for Infectious Disease"/>
            <person name="Wu L."/>
            <person name="Ma J."/>
        </authorList>
    </citation>
    <scope>NUCLEOTIDE SEQUENCE [LARGE SCALE GENOMIC DNA]</scope>
    <source>
        <strain evidence="11">CCUG 56698</strain>
    </source>
</reference>
<sequence length="127" mass="12809">MKPIHWLIVLIVLLIVFGASKLPDIAHSIGKSAKVLKEDLKDLQDDPPAGTPSAPQAPQGGLPPVAYGQQPGYPQAAPQPGAAQAGPGATPAGTGTPSSPSGTDAGQAPDDDAQGPAVQPDTPRNWQ</sequence>
<evidence type="ECO:0000313" key="11">
    <source>
        <dbReference type="Proteomes" id="UP001596527"/>
    </source>
</evidence>
<keyword evidence="6 8" id="KW-0811">Translocation</keyword>
<keyword evidence="2 8" id="KW-0813">Transport</keyword>
<evidence type="ECO:0000256" key="3">
    <source>
        <dbReference type="ARBA" id="ARBA00022692"/>
    </source>
</evidence>
<evidence type="ECO:0000256" key="6">
    <source>
        <dbReference type="ARBA" id="ARBA00023010"/>
    </source>
</evidence>
<keyword evidence="7 8" id="KW-0472">Membrane</keyword>
<dbReference type="EMBL" id="JBHTEF010000001">
    <property type="protein sequence ID" value="MFC7582010.1"/>
    <property type="molecule type" value="Genomic_DNA"/>
</dbReference>
<evidence type="ECO:0000256" key="8">
    <source>
        <dbReference type="HAMAP-Rule" id="MF_00236"/>
    </source>
</evidence>
<keyword evidence="5 8" id="KW-1133">Transmembrane helix</keyword>
<evidence type="ECO:0000256" key="2">
    <source>
        <dbReference type="ARBA" id="ARBA00022448"/>
    </source>
</evidence>
<evidence type="ECO:0000256" key="5">
    <source>
        <dbReference type="ARBA" id="ARBA00022989"/>
    </source>
</evidence>
<feature type="compositionally biased region" description="Low complexity" evidence="9">
    <location>
        <begin position="66"/>
        <end position="121"/>
    </location>
</feature>
<name>A0ABW2SPE7_9ACTO</name>
<dbReference type="InterPro" id="IPR006312">
    <property type="entry name" value="TatA/E"/>
</dbReference>
<comment type="subcellular location">
    <subcellularLocation>
        <location evidence="8">Cell membrane</location>
        <topology evidence="8">Single-pass membrane protein</topology>
    </subcellularLocation>
    <subcellularLocation>
        <location evidence="1">Membrane</location>
        <topology evidence="1">Single-pass membrane protein</topology>
    </subcellularLocation>
</comment>
<dbReference type="RefSeq" id="WP_380975788.1">
    <property type="nucleotide sequence ID" value="NZ_JBHTEF010000001.1"/>
</dbReference>
<keyword evidence="4 8" id="KW-0653">Protein transport</keyword>
<feature type="region of interest" description="Disordered" evidence="9">
    <location>
        <begin position="39"/>
        <end position="127"/>
    </location>
</feature>
<proteinExistence type="inferred from homology"/>